<keyword evidence="1" id="KW-0472">Membrane</keyword>
<protein>
    <submittedName>
        <fullName evidence="2">Uncharacterized protein</fullName>
    </submittedName>
</protein>
<evidence type="ECO:0000313" key="2">
    <source>
        <dbReference type="EMBL" id="KAH8519636.1"/>
    </source>
</evidence>
<comment type="caution">
    <text evidence="2">The sequence shown here is derived from an EMBL/GenBank/DDBJ whole genome shotgun (WGS) entry which is preliminary data.</text>
</comment>
<evidence type="ECO:0000256" key="1">
    <source>
        <dbReference type="SAM" id="Phobius"/>
    </source>
</evidence>
<dbReference type="AlphaFoldDB" id="A0A8T2ZQG1"/>
<keyword evidence="1" id="KW-1133">Transmembrane helix</keyword>
<keyword evidence="1" id="KW-0812">Transmembrane</keyword>
<keyword evidence="3" id="KW-1185">Reference proteome</keyword>
<name>A0A8T2ZQG1_POPDE</name>
<feature type="transmembrane region" description="Helical" evidence="1">
    <location>
        <begin position="12"/>
        <end position="34"/>
    </location>
</feature>
<organism evidence="2 3">
    <name type="scientific">Populus deltoides</name>
    <name type="common">Eastern poplar</name>
    <name type="synonym">Eastern cottonwood</name>
    <dbReference type="NCBI Taxonomy" id="3696"/>
    <lineage>
        <taxon>Eukaryota</taxon>
        <taxon>Viridiplantae</taxon>
        <taxon>Streptophyta</taxon>
        <taxon>Embryophyta</taxon>
        <taxon>Tracheophyta</taxon>
        <taxon>Spermatophyta</taxon>
        <taxon>Magnoliopsida</taxon>
        <taxon>eudicotyledons</taxon>
        <taxon>Gunneridae</taxon>
        <taxon>Pentapetalae</taxon>
        <taxon>rosids</taxon>
        <taxon>fabids</taxon>
        <taxon>Malpighiales</taxon>
        <taxon>Salicaceae</taxon>
        <taxon>Saliceae</taxon>
        <taxon>Populus</taxon>
    </lineage>
</organism>
<accession>A0A8T2ZQG1</accession>
<evidence type="ECO:0000313" key="3">
    <source>
        <dbReference type="Proteomes" id="UP000807159"/>
    </source>
</evidence>
<reference evidence="2" key="1">
    <citation type="journal article" date="2021" name="J. Hered.">
        <title>Genome Assembly of Salicaceae Populus deltoides (Eastern Cottonwood) I-69 Based on Nanopore Sequencing and Hi-C Technologies.</title>
        <authorList>
            <person name="Bai S."/>
            <person name="Wu H."/>
            <person name="Zhang J."/>
            <person name="Pan Z."/>
            <person name="Zhao W."/>
            <person name="Li Z."/>
            <person name="Tong C."/>
        </authorList>
    </citation>
    <scope>NUCLEOTIDE SEQUENCE</scope>
    <source>
        <tissue evidence="2">Leaf</tissue>
    </source>
</reference>
<dbReference type="EMBL" id="JACEGQ020000001">
    <property type="protein sequence ID" value="KAH8519636.1"/>
    <property type="molecule type" value="Genomic_DNA"/>
</dbReference>
<sequence>FKPPNKGKRKRLIVAGAVVLPLFFIFVLLFTLWWKGYLGGKKSRDPGTV</sequence>
<gene>
    <name evidence="2" type="ORF">H0E87_001162</name>
</gene>
<dbReference type="Proteomes" id="UP000807159">
    <property type="component" value="Chromosome 1"/>
</dbReference>
<proteinExistence type="predicted"/>
<feature type="non-terminal residue" evidence="2">
    <location>
        <position position="1"/>
    </location>
</feature>